<dbReference type="STRING" id="1267766.WYH_01884"/>
<accession>A0A0F7KVY3</accession>
<gene>
    <name evidence="4" type="primary">pcaR</name>
    <name evidence="4" type="ORF">WYH_01884</name>
</gene>
<keyword evidence="1" id="KW-0805">Transcription regulation</keyword>
<dbReference type="SMART" id="SM00346">
    <property type="entry name" value="HTH_ICLR"/>
    <property type="match status" value="1"/>
</dbReference>
<sequence length="254" mass="27784">MVDHSRFSGDPEFMMSLAKGLAVLRLVANTQGQISIAEAARRTGFSRSAARRCLYTLSQLGYVAWHNEGFVIQNEHYSLGSNFVGTGSLASRATPILERLRDELGESCSLGILDGDHVRYIARAQTSRIMSINLYAGSRLPLCVTSMGRVLLAGCDQPMLDEYLGRTSLTPLTGKTVTDPRRLLTILEGVKRDGYAIVDQELEIGLRSVAVPVESSGRVIAALNIGCAASRIPIEEMLTRFLPRLRKASEELRA</sequence>
<keyword evidence="3" id="KW-0804">Transcription</keyword>
<dbReference type="Gene3D" id="1.10.10.10">
    <property type="entry name" value="Winged helix-like DNA-binding domain superfamily/Winged helix DNA-binding domain"/>
    <property type="match status" value="1"/>
</dbReference>
<dbReference type="Pfam" id="PF01614">
    <property type="entry name" value="IclR_C"/>
    <property type="match status" value="1"/>
</dbReference>
<proteinExistence type="predicted"/>
<reference evidence="4" key="1">
    <citation type="submission" date="2015-05" db="EMBL/GenBank/DDBJ databases">
        <title>The complete genome of Altererythrobacter atlanticus strain 26DY36.</title>
        <authorList>
            <person name="Wu Y.-H."/>
            <person name="Cheng H."/>
            <person name="Wu X.-W."/>
        </authorList>
    </citation>
    <scope>NUCLEOTIDE SEQUENCE [LARGE SCALE GENOMIC DNA]</scope>
    <source>
        <strain evidence="4">26DY36</strain>
    </source>
</reference>
<keyword evidence="2" id="KW-0238">DNA-binding</keyword>
<dbReference type="GO" id="GO:0003677">
    <property type="term" value="F:DNA binding"/>
    <property type="evidence" value="ECO:0007669"/>
    <property type="project" value="UniProtKB-KW"/>
</dbReference>
<dbReference type="OrthoDB" id="9807558at2"/>
<evidence type="ECO:0000313" key="5">
    <source>
        <dbReference type="Proteomes" id="UP000034392"/>
    </source>
</evidence>
<dbReference type="SUPFAM" id="SSF46785">
    <property type="entry name" value="Winged helix' DNA-binding domain"/>
    <property type="match status" value="1"/>
</dbReference>
<dbReference type="SUPFAM" id="SSF55781">
    <property type="entry name" value="GAF domain-like"/>
    <property type="match status" value="1"/>
</dbReference>
<dbReference type="InterPro" id="IPR014757">
    <property type="entry name" value="Tscrpt_reg_IclR_C"/>
</dbReference>
<protein>
    <submittedName>
        <fullName evidence="4">Pca regulon regulatory protein</fullName>
    </submittedName>
</protein>
<dbReference type="RefSeq" id="WP_046903602.1">
    <property type="nucleotide sequence ID" value="NZ_CP011452.2"/>
</dbReference>
<dbReference type="InterPro" id="IPR036388">
    <property type="entry name" value="WH-like_DNA-bd_sf"/>
</dbReference>
<dbReference type="PATRIC" id="fig|1267766.3.peg.1905"/>
<dbReference type="PROSITE" id="PS51077">
    <property type="entry name" value="HTH_ICLR"/>
    <property type="match status" value="1"/>
</dbReference>
<dbReference type="InterPro" id="IPR029016">
    <property type="entry name" value="GAF-like_dom_sf"/>
</dbReference>
<evidence type="ECO:0000256" key="1">
    <source>
        <dbReference type="ARBA" id="ARBA00023015"/>
    </source>
</evidence>
<dbReference type="Proteomes" id="UP000034392">
    <property type="component" value="Chromosome"/>
</dbReference>
<evidence type="ECO:0000256" key="3">
    <source>
        <dbReference type="ARBA" id="ARBA00023163"/>
    </source>
</evidence>
<dbReference type="KEGG" id="aay:WYH_01884"/>
<dbReference type="PANTHER" id="PTHR30136:SF34">
    <property type="entry name" value="TRANSCRIPTIONAL REGULATOR"/>
    <property type="match status" value="1"/>
</dbReference>
<dbReference type="InterPro" id="IPR036390">
    <property type="entry name" value="WH_DNA-bd_sf"/>
</dbReference>
<dbReference type="InterPro" id="IPR005471">
    <property type="entry name" value="Tscrpt_reg_IclR_N"/>
</dbReference>
<dbReference type="PROSITE" id="PS51078">
    <property type="entry name" value="ICLR_ED"/>
    <property type="match status" value="1"/>
</dbReference>
<evidence type="ECO:0000256" key="2">
    <source>
        <dbReference type="ARBA" id="ARBA00023125"/>
    </source>
</evidence>
<dbReference type="GO" id="GO:0003700">
    <property type="term" value="F:DNA-binding transcription factor activity"/>
    <property type="evidence" value="ECO:0007669"/>
    <property type="project" value="TreeGrafter"/>
</dbReference>
<dbReference type="Pfam" id="PF09339">
    <property type="entry name" value="HTH_IclR"/>
    <property type="match status" value="1"/>
</dbReference>
<keyword evidence="5" id="KW-1185">Reference proteome</keyword>
<dbReference type="InterPro" id="IPR050707">
    <property type="entry name" value="HTH_MetabolicPath_Reg"/>
</dbReference>
<dbReference type="PANTHER" id="PTHR30136">
    <property type="entry name" value="HELIX-TURN-HELIX TRANSCRIPTIONAL REGULATOR, ICLR FAMILY"/>
    <property type="match status" value="1"/>
</dbReference>
<dbReference type="GO" id="GO:0045892">
    <property type="term" value="P:negative regulation of DNA-templated transcription"/>
    <property type="evidence" value="ECO:0007669"/>
    <property type="project" value="TreeGrafter"/>
</dbReference>
<organism evidence="4 5">
    <name type="scientific">Croceibacterium atlanticum</name>
    <dbReference type="NCBI Taxonomy" id="1267766"/>
    <lineage>
        <taxon>Bacteria</taxon>
        <taxon>Pseudomonadati</taxon>
        <taxon>Pseudomonadota</taxon>
        <taxon>Alphaproteobacteria</taxon>
        <taxon>Sphingomonadales</taxon>
        <taxon>Erythrobacteraceae</taxon>
        <taxon>Croceibacterium</taxon>
    </lineage>
</organism>
<dbReference type="Gene3D" id="3.30.450.40">
    <property type="match status" value="1"/>
</dbReference>
<evidence type="ECO:0000313" key="4">
    <source>
        <dbReference type="EMBL" id="AKH42920.1"/>
    </source>
</evidence>
<name>A0A0F7KVY3_9SPHN</name>
<dbReference type="EMBL" id="CP011452">
    <property type="protein sequence ID" value="AKH42920.1"/>
    <property type="molecule type" value="Genomic_DNA"/>
</dbReference>
<dbReference type="AlphaFoldDB" id="A0A0F7KVY3"/>